<organism evidence="3 4">
    <name type="scientific">Artemia franciscana</name>
    <name type="common">Brine shrimp</name>
    <name type="synonym">Artemia sanfranciscana</name>
    <dbReference type="NCBI Taxonomy" id="6661"/>
    <lineage>
        <taxon>Eukaryota</taxon>
        <taxon>Metazoa</taxon>
        <taxon>Ecdysozoa</taxon>
        <taxon>Arthropoda</taxon>
        <taxon>Crustacea</taxon>
        <taxon>Branchiopoda</taxon>
        <taxon>Anostraca</taxon>
        <taxon>Artemiidae</taxon>
        <taxon>Artemia</taxon>
    </lineage>
</organism>
<keyword evidence="4" id="KW-1185">Reference proteome</keyword>
<feature type="domain" description="CCD97-like C-terminal" evidence="2">
    <location>
        <begin position="98"/>
        <end position="197"/>
    </location>
</feature>
<sequence length="259" mass="31252">MDFEQAKNSIIGHVSQIDIPLKSQQRGEPDLTPQEKWGIIQELLEQKPAFFLSRFSRFLSLEHLKYFEKHADDYEVLFHLKEARKLKETPKQNVTIKNRRYDALKRLLQEGEYFSEEQMRKRNPLLYESLVGQYLTEEEKEQAEKIDMSNCSFVNILMQHIDRDEESSFRRRQQEVEEAAFEEEEEDDEAEMELTEENKEEINEEERGMLRDEFVSTMYRNFLEGRDTDFDYASVDYNAEYDNLEIRARDEEEKYFDED</sequence>
<name>A0AA88HLJ3_ARTSF</name>
<dbReference type="AlphaFoldDB" id="A0AA88HLJ3"/>
<dbReference type="PANTHER" id="PTHR31840">
    <property type="entry name" value="COILED-COIL DOMAIN-CONTAINING PROTEIN 97"/>
    <property type="match status" value="1"/>
</dbReference>
<feature type="region of interest" description="Disordered" evidence="1">
    <location>
        <begin position="178"/>
        <end position="208"/>
    </location>
</feature>
<dbReference type="Proteomes" id="UP001187531">
    <property type="component" value="Unassembled WGS sequence"/>
</dbReference>
<accession>A0AA88HLJ3</accession>
<protein>
    <recommendedName>
        <fullName evidence="2">CCD97-like C-terminal domain-containing protein</fullName>
    </recommendedName>
</protein>
<feature type="compositionally biased region" description="Basic and acidic residues" evidence="1">
    <location>
        <begin position="196"/>
        <end position="208"/>
    </location>
</feature>
<dbReference type="EMBL" id="JAVRJZ010000019">
    <property type="protein sequence ID" value="KAK2707046.1"/>
    <property type="molecule type" value="Genomic_DNA"/>
</dbReference>
<proteinExistence type="predicted"/>
<evidence type="ECO:0000313" key="4">
    <source>
        <dbReference type="Proteomes" id="UP001187531"/>
    </source>
</evidence>
<dbReference type="InterPro" id="IPR040233">
    <property type="entry name" value="CCD97-like_C"/>
</dbReference>
<evidence type="ECO:0000259" key="2">
    <source>
        <dbReference type="Pfam" id="PF09747"/>
    </source>
</evidence>
<feature type="compositionally biased region" description="Acidic residues" evidence="1">
    <location>
        <begin position="178"/>
        <end position="195"/>
    </location>
</feature>
<gene>
    <name evidence="3" type="ORF">QYM36_014913</name>
</gene>
<reference evidence="3" key="1">
    <citation type="submission" date="2023-07" db="EMBL/GenBank/DDBJ databases">
        <title>Chromosome-level genome assembly of Artemia franciscana.</title>
        <authorList>
            <person name="Jo E."/>
        </authorList>
    </citation>
    <scope>NUCLEOTIDE SEQUENCE</scope>
    <source>
        <tissue evidence="3">Whole body</tissue>
    </source>
</reference>
<dbReference type="PANTHER" id="PTHR31840:SF1">
    <property type="entry name" value="COILED-COIL DOMAIN-CONTAINING PROTEIN 97"/>
    <property type="match status" value="1"/>
</dbReference>
<dbReference type="Pfam" id="PF09747">
    <property type="entry name" value="CCD97-like_C"/>
    <property type="match status" value="1"/>
</dbReference>
<dbReference type="InterPro" id="IPR018613">
    <property type="entry name" value="Ccdc97-like"/>
</dbReference>
<evidence type="ECO:0000256" key="1">
    <source>
        <dbReference type="SAM" id="MobiDB-lite"/>
    </source>
</evidence>
<comment type="caution">
    <text evidence="3">The sequence shown here is derived from an EMBL/GenBank/DDBJ whole genome shotgun (WGS) entry which is preliminary data.</text>
</comment>
<evidence type="ECO:0000313" key="3">
    <source>
        <dbReference type="EMBL" id="KAK2707047.1"/>
    </source>
</evidence>
<dbReference type="EMBL" id="JAVRJZ010000019">
    <property type="protein sequence ID" value="KAK2707047.1"/>
    <property type="molecule type" value="Genomic_DNA"/>
</dbReference>